<evidence type="ECO:0000256" key="3">
    <source>
        <dbReference type="ARBA" id="ARBA00022475"/>
    </source>
</evidence>
<sequence>MTKLNRRQFIKAATVTAASAVPAVNFVKAQSKKIQLGFIALTDCASLVMAKELGYFEKYGVDVDIVKMASWAATRDALLTGDIQGAHCLFGMPFSVYTGIGGQAGKELPIAMMLNNNGQAITLESSFKGVGTDLKKVKDRVDSLIKSGKAPTFAMTFPGGTHDIWLRYWLAAANIDQSKVGIITIPPPQMVANMKVGNMDGYCVGEPWGGVAAQQGIGFTHITTQQIWKHHPEKALVLNKQFSERKDDVMAVMRAILDASAWLDNLPNRRKAASVIGASKYVNASPEIIQARLEGRYDMGEGIGTRQFLDDMMLFSRKGATSMPRHGHAVWFMTQYVRFGYLKKLPDVDKIAEKLIMDDLYKQVAKEAGLKLPDDDMKPWTMTLDKARFDPSKPEAYLKEHSI</sequence>
<dbReference type="PANTHER" id="PTHR30024:SF7">
    <property type="entry name" value="NITRATE_NITRITE BINDING PROTEIN NRTA"/>
    <property type="match status" value="1"/>
</dbReference>
<proteinExistence type="inferred from homology"/>
<keyword evidence="5" id="KW-0732">Signal</keyword>
<dbReference type="AlphaFoldDB" id="A0A511N6E7"/>
<dbReference type="Gene3D" id="3.40.190.10">
    <property type="entry name" value="Periplasmic binding protein-like II"/>
    <property type="match status" value="2"/>
</dbReference>
<dbReference type="EMBL" id="BJXB01000021">
    <property type="protein sequence ID" value="GEM48452.1"/>
    <property type="molecule type" value="Genomic_DNA"/>
</dbReference>
<organism evidence="8 9">
    <name type="scientific">Deinococcus cellulosilyticus (strain DSM 18568 / NBRC 106333 / KACC 11606 / 5516J-15)</name>
    <dbReference type="NCBI Taxonomy" id="1223518"/>
    <lineage>
        <taxon>Bacteria</taxon>
        <taxon>Thermotogati</taxon>
        <taxon>Deinococcota</taxon>
        <taxon>Deinococci</taxon>
        <taxon>Deinococcales</taxon>
        <taxon>Deinococcaceae</taxon>
        <taxon>Deinococcus</taxon>
    </lineage>
</organism>
<gene>
    <name evidence="8" type="primary">nrtA</name>
    <name evidence="8" type="ORF">DC3_40870</name>
</gene>
<dbReference type="OrthoDB" id="570524at2"/>
<keyword evidence="9" id="KW-1185">Reference proteome</keyword>
<dbReference type="SUPFAM" id="SSF53850">
    <property type="entry name" value="Periplasmic binding protein-like II"/>
    <property type="match status" value="1"/>
</dbReference>
<keyword evidence="2" id="KW-0813">Transport</keyword>
<protein>
    <submittedName>
        <fullName evidence="8">Nitrate ABC transporter substrate-binding protein</fullName>
    </submittedName>
</protein>
<accession>A0A511N6E7</accession>
<keyword evidence="6" id="KW-0472">Membrane</keyword>
<evidence type="ECO:0000313" key="8">
    <source>
        <dbReference type="EMBL" id="GEM48452.1"/>
    </source>
</evidence>
<comment type="caution">
    <text evidence="8">The sequence shown here is derived from an EMBL/GenBank/DDBJ whole genome shotgun (WGS) entry which is preliminary data.</text>
</comment>
<comment type="similarity">
    <text evidence="7">Belongs to the CmpA/NrtA family.</text>
</comment>
<dbReference type="PROSITE" id="PS51318">
    <property type="entry name" value="TAT"/>
    <property type="match status" value="1"/>
</dbReference>
<evidence type="ECO:0000256" key="7">
    <source>
        <dbReference type="ARBA" id="ARBA00024031"/>
    </source>
</evidence>
<evidence type="ECO:0000256" key="5">
    <source>
        <dbReference type="ARBA" id="ARBA00022729"/>
    </source>
</evidence>
<evidence type="ECO:0000256" key="6">
    <source>
        <dbReference type="ARBA" id="ARBA00023136"/>
    </source>
</evidence>
<evidence type="ECO:0000256" key="1">
    <source>
        <dbReference type="ARBA" id="ARBA00004308"/>
    </source>
</evidence>
<name>A0A511N6E7_DEIC1</name>
<evidence type="ECO:0000256" key="4">
    <source>
        <dbReference type="ARBA" id="ARBA00022519"/>
    </source>
</evidence>
<dbReference type="GO" id="GO:0012505">
    <property type="term" value="C:endomembrane system"/>
    <property type="evidence" value="ECO:0007669"/>
    <property type="project" value="UniProtKB-SubCell"/>
</dbReference>
<dbReference type="InterPro" id="IPR044527">
    <property type="entry name" value="NrtA/CpmA_ABC-bd_dom"/>
</dbReference>
<dbReference type="PANTHER" id="PTHR30024">
    <property type="entry name" value="ALIPHATIC SULFONATES-BINDING PROTEIN-RELATED"/>
    <property type="match status" value="1"/>
</dbReference>
<keyword evidence="4" id="KW-0997">Cell inner membrane</keyword>
<evidence type="ECO:0000313" key="9">
    <source>
        <dbReference type="Proteomes" id="UP000321306"/>
    </source>
</evidence>
<dbReference type="RefSeq" id="WP_146887532.1">
    <property type="nucleotide sequence ID" value="NZ_BJXB01000021.1"/>
</dbReference>
<dbReference type="CDD" id="cd13553">
    <property type="entry name" value="PBP2_NrtA_CpmA_like"/>
    <property type="match status" value="1"/>
</dbReference>
<dbReference type="NCBIfam" id="TIGR01409">
    <property type="entry name" value="TAT_signal_seq"/>
    <property type="match status" value="1"/>
</dbReference>
<dbReference type="InterPro" id="IPR019546">
    <property type="entry name" value="TAT_signal_bac_arc"/>
</dbReference>
<keyword evidence="3" id="KW-1003">Cell membrane</keyword>
<reference evidence="8 9" key="1">
    <citation type="submission" date="2019-07" db="EMBL/GenBank/DDBJ databases">
        <title>Whole genome shotgun sequence of Deinococcus cellulosilyticus NBRC 106333.</title>
        <authorList>
            <person name="Hosoyama A."/>
            <person name="Uohara A."/>
            <person name="Ohji S."/>
            <person name="Ichikawa N."/>
        </authorList>
    </citation>
    <scope>NUCLEOTIDE SEQUENCE [LARGE SCALE GENOMIC DNA]</scope>
    <source>
        <strain evidence="8 9">NBRC 106333</strain>
    </source>
</reference>
<dbReference type="Proteomes" id="UP000321306">
    <property type="component" value="Unassembled WGS sequence"/>
</dbReference>
<comment type="subcellular location">
    <subcellularLocation>
        <location evidence="1">Endomembrane system</location>
    </subcellularLocation>
</comment>
<dbReference type="InterPro" id="IPR006311">
    <property type="entry name" value="TAT_signal"/>
</dbReference>
<evidence type="ECO:0000256" key="2">
    <source>
        <dbReference type="ARBA" id="ARBA00022448"/>
    </source>
</evidence>
<dbReference type="Pfam" id="PF13379">
    <property type="entry name" value="NMT1_2"/>
    <property type="match status" value="1"/>
</dbReference>